<dbReference type="AlphaFoldDB" id="A0A8K0G448"/>
<evidence type="ECO:0000313" key="2">
    <source>
        <dbReference type="EMBL" id="KAF2885271.1"/>
    </source>
</evidence>
<feature type="region of interest" description="Disordered" evidence="1">
    <location>
        <begin position="73"/>
        <end position="93"/>
    </location>
</feature>
<accession>A0A8K0G448</accession>
<feature type="compositionally biased region" description="Basic and acidic residues" evidence="1">
    <location>
        <begin position="185"/>
        <end position="201"/>
    </location>
</feature>
<sequence length="361" mass="41304">MENKRKLQGTNLYIENYLTVLERNIQRHLREVTKQERENGNSVKVEYKAIVINHREYKWNELITKEALGEEEGTKANGKQGNRNGNKKKRGKHQVIDITKNTVILESDFGREPEVESAKLEANITRTRRQINGLMERENKKTRAGVGVVIVDIKEGKSNKLTVLVEYGPSENEKKEVKDLLWKSIREGRDQPTKPPSRDTQETLTPPTPALLPCQRRLHTSLKKQLGRLHASMEHLHSRFNTGRRAPRPEQTFSSRQTGSIATDTIRLCVSAKIFLYFMPKRQVELDISQPLIIKMADTDVVLLLVATFDRLQTDCLRTTFGTFSHALTGDDATSSFAGYGKESVWEAYESLSEIRKTFQI</sequence>
<evidence type="ECO:0000256" key="1">
    <source>
        <dbReference type="SAM" id="MobiDB-lite"/>
    </source>
</evidence>
<proteinExistence type="predicted"/>
<dbReference type="EMBL" id="VTPC01089973">
    <property type="protein sequence ID" value="KAF2885271.1"/>
    <property type="molecule type" value="Genomic_DNA"/>
</dbReference>
<evidence type="ECO:0000313" key="3">
    <source>
        <dbReference type="Proteomes" id="UP000801492"/>
    </source>
</evidence>
<keyword evidence="3" id="KW-1185">Reference proteome</keyword>
<name>A0A8K0G448_IGNLU</name>
<dbReference type="Proteomes" id="UP000801492">
    <property type="component" value="Unassembled WGS sequence"/>
</dbReference>
<gene>
    <name evidence="2" type="ORF">ILUMI_20894</name>
</gene>
<protein>
    <submittedName>
        <fullName evidence="2">Uncharacterized protein</fullName>
    </submittedName>
</protein>
<comment type="caution">
    <text evidence="2">The sequence shown here is derived from an EMBL/GenBank/DDBJ whole genome shotgun (WGS) entry which is preliminary data.</text>
</comment>
<reference evidence="2" key="1">
    <citation type="submission" date="2019-08" db="EMBL/GenBank/DDBJ databases">
        <title>The genome of the North American firefly Photinus pyralis.</title>
        <authorList>
            <consortium name="Photinus pyralis genome working group"/>
            <person name="Fallon T.R."/>
            <person name="Sander Lower S.E."/>
            <person name="Weng J.-K."/>
        </authorList>
    </citation>
    <scope>NUCLEOTIDE SEQUENCE</scope>
    <source>
        <strain evidence="2">TRF0915ILg1</strain>
        <tissue evidence="2">Whole body</tissue>
    </source>
</reference>
<feature type="region of interest" description="Disordered" evidence="1">
    <location>
        <begin position="185"/>
        <end position="210"/>
    </location>
</feature>
<organism evidence="2 3">
    <name type="scientific">Ignelater luminosus</name>
    <name type="common">Cucubano</name>
    <name type="synonym">Pyrophorus luminosus</name>
    <dbReference type="NCBI Taxonomy" id="2038154"/>
    <lineage>
        <taxon>Eukaryota</taxon>
        <taxon>Metazoa</taxon>
        <taxon>Ecdysozoa</taxon>
        <taxon>Arthropoda</taxon>
        <taxon>Hexapoda</taxon>
        <taxon>Insecta</taxon>
        <taxon>Pterygota</taxon>
        <taxon>Neoptera</taxon>
        <taxon>Endopterygota</taxon>
        <taxon>Coleoptera</taxon>
        <taxon>Polyphaga</taxon>
        <taxon>Elateriformia</taxon>
        <taxon>Elateroidea</taxon>
        <taxon>Elateridae</taxon>
        <taxon>Agrypninae</taxon>
        <taxon>Pyrophorini</taxon>
        <taxon>Ignelater</taxon>
    </lineage>
</organism>
<feature type="compositionally biased region" description="Low complexity" evidence="1">
    <location>
        <begin position="75"/>
        <end position="84"/>
    </location>
</feature>